<evidence type="ECO:0000313" key="2">
    <source>
        <dbReference type="EMBL" id="CAD7253992.1"/>
    </source>
</evidence>
<dbReference type="AlphaFoldDB" id="A0A7R9AGR4"/>
<dbReference type="EMBL" id="LR906874">
    <property type="protein sequence ID" value="CAD7253992.1"/>
    <property type="molecule type" value="Genomic_DNA"/>
</dbReference>
<protein>
    <submittedName>
        <fullName evidence="2">Uncharacterized protein</fullName>
    </submittedName>
</protein>
<dbReference type="EMBL" id="CAJPEV010007357">
    <property type="protein sequence ID" value="CAG0904719.1"/>
    <property type="molecule type" value="Genomic_DNA"/>
</dbReference>
<sequence>MLEQTKATSKRRTKRSHTLHKTQACNGQAAEARCLPDAENARQFVTPLYVSPSSEATETDVNFLTDRELEILINEPVKSVIKGDSETERMKFMMEKVRNIVTKWFSKRPITESERILVLGARHDVMENLSASMVEWIVSSAIDACSTWTKMSAKEMRRRIQNLINKNLIFCAFFSDEASGEVPPVEEPMYVRILRGLDMPKMKAFVDRLNKRLRGTTEHPGIHEWQDIRKSNRKFHHIFVLGAHEFNQNFADICKLHLSKQGYFWLLWPEDDLPDTFVAELIQSGFIRPDRKSIQDSAIHARRLSTSRQSVSLPGNSTPTIPPNPGDLHFEDVLLKGLNLAHVEILSTILYHVHVSLGANPASPQLIQVPINSAITPTTRHKHGNEHERILRGGLTARSSRFRIFSSSLSS</sequence>
<reference evidence="2" key="1">
    <citation type="submission" date="2020-11" db="EMBL/GenBank/DDBJ databases">
        <authorList>
            <person name="Tran Van P."/>
        </authorList>
    </citation>
    <scope>NUCLEOTIDE SEQUENCE</scope>
</reference>
<evidence type="ECO:0000313" key="3">
    <source>
        <dbReference type="Proteomes" id="UP000677054"/>
    </source>
</evidence>
<accession>A0A7R9AGR4</accession>
<dbReference type="Proteomes" id="UP000677054">
    <property type="component" value="Unassembled WGS sequence"/>
</dbReference>
<keyword evidence="3" id="KW-1185">Reference proteome</keyword>
<feature type="region of interest" description="Disordered" evidence="1">
    <location>
        <begin position="1"/>
        <end position="24"/>
    </location>
</feature>
<feature type="compositionally biased region" description="Basic residues" evidence="1">
    <location>
        <begin position="8"/>
        <end position="20"/>
    </location>
</feature>
<gene>
    <name evidence="2" type="ORF">DSTB1V02_LOCUS13738</name>
</gene>
<evidence type="ECO:0000256" key="1">
    <source>
        <dbReference type="SAM" id="MobiDB-lite"/>
    </source>
</evidence>
<proteinExistence type="predicted"/>
<name>A0A7R9AGR4_9CRUS</name>
<organism evidence="2">
    <name type="scientific">Darwinula stevensoni</name>
    <dbReference type="NCBI Taxonomy" id="69355"/>
    <lineage>
        <taxon>Eukaryota</taxon>
        <taxon>Metazoa</taxon>
        <taxon>Ecdysozoa</taxon>
        <taxon>Arthropoda</taxon>
        <taxon>Crustacea</taxon>
        <taxon>Oligostraca</taxon>
        <taxon>Ostracoda</taxon>
        <taxon>Podocopa</taxon>
        <taxon>Podocopida</taxon>
        <taxon>Darwinulocopina</taxon>
        <taxon>Darwinuloidea</taxon>
        <taxon>Darwinulidae</taxon>
        <taxon>Darwinula</taxon>
    </lineage>
</organism>